<dbReference type="Gene3D" id="1.20.1270.60">
    <property type="entry name" value="Arfaptin homology (AH) domain/BAR domain"/>
    <property type="match status" value="1"/>
</dbReference>
<evidence type="ECO:0000256" key="7">
    <source>
        <dbReference type="ARBA" id="ARBA00022490"/>
    </source>
</evidence>
<dbReference type="EMBL" id="MU004441">
    <property type="protein sequence ID" value="KAF2650897.1"/>
    <property type="molecule type" value="Genomic_DNA"/>
</dbReference>
<name>A0A6A6SV15_9PLEO</name>
<dbReference type="GO" id="GO:0042147">
    <property type="term" value="P:retrograde transport, endosome to Golgi"/>
    <property type="evidence" value="ECO:0007669"/>
    <property type="project" value="InterPro"/>
</dbReference>
<dbReference type="OrthoDB" id="10064318at2759"/>
<comment type="subcellular location">
    <subcellularLocation>
        <location evidence="3">Cytoplasm</location>
    </subcellularLocation>
    <subcellularLocation>
        <location evidence="2">Membrane</location>
        <topology evidence="2">Peripheral membrane protein</topology>
        <orientation evidence="2">Cytoplasmic side</orientation>
    </subcellularLocation>
</comment>
<dbReference type="FunFam" id="1.20.1270.60:FF:000072">
    <property type="entry name" value="Sorting nexin MVP1"/>
    <property type="match status" value="1"/>
</dbReference>
<proteinExistence type="inferred from homology"/>
<protein>
    <recommendedName>
        <fullName evidence="5">Sorting nexin MVP1</fullName>
    </recommendedName>
    <alternativeName>
        <fullName evidence="10">Sorting nexin mvp1</fullName>
    </alternativeName>
</protein>
<dbReference type="GO" id="GO:0032266">
    <property type="term" value="F:phosphatidylinositol-3-phosphate binding"/>
    <property type="evidence" value="ECO:0007669"/>
    <property type="project" value="TreeGrafter"/>
</dbReference>
<accession>A0A6A6SV15</accession>
<dbReference type="FunFam" id="3.30.1520.10:FF:000037">
    <property type="entry name" value="Sorting nexin mvp-1"/>
    <property type="match status" value="1"/>
</dbReference>
<dbReference type="SUPFAM" id="SSF64268">
    <property type="entry name" value="PX domain"/>
    <property type="match status" value="1"/>
</dbReference>
<keyword evidence="8" id="KW-0653">Protein transport</keyword>
<evidence type="ECO:0000256" key="1">
    <source>
        <dbReference type="ARBA" id="ARBA00002474"/>
    </source>
</evidence>
<keyword evidence="6" id="KW-0813">Transport</keyword>
<sequence length="722" mass="79155">MSLFGDDDLPARPKQSASLFDDDPKPASKSSNSLFADDAHGEDSPWGFPTPKKAARGSLIKSLLPAADVPDSYIDAYDVLLESDDGAPNRLSFGRVKKLVGDSGLSSDVQSKILETVSQPGQEGADLGRNEFNVLYALIGLAQEGDDITLDSVDERKRNLPVPSLSLPKPAKKEQQANEPEPPAQAQPPPAPPVQQQPTSQQTSTPNRSRAAMRKQSFGDPEADPWASPDLHRGHSHSSYTSIPGQSNGHNAPAATRTTSQFTTNSVAGSSTIGAQSGAQPSSVPSEGGWGGFNGGSNNSFPTPAIEDAGFGPPSGGEGGSSDPAGLGRSLGGGRVASSGVEEVVTVTAIAEKEGMFMFQHRNYEVTSARRSSKVIRRYSDFVWLLDCLHKRYPFRQLPLLPPKRVAINGNYLAADASFVEKRRRGLARFANALVRHPVLSQEQLVVMFMTVPTELAVWRKQATISVQEEFTGKPLPPDLEDSLPKTLQELFDTVRSGVRRSAEVYINLCNMMERLTKRNEGMAAEYTRFAAALTGLTEASSDTYAADTNDVPMLNEGLNSTAKHLDQSKALLEDEARGWEEGVLEDLKRQRDSLVSMRDLFDRRDKYAKDNIPYLEKRISTNEQKLQAIRSKPDGMVKPGEAEKVEDAIFRDKESIVQQHARGVFIKECVRDEVLFFQQSQYHVSRLHQDWSQERVKYAELQADNWRALSEEVEGMPTAQS</sequence>
<feature type="region of interest" description="Disordered" evidence="11">
    <location>
        <begin position="1"/>
        <end position="51"/>
    </location>
</feature>
<reference evidence="13" key="1">
    <citation type="journal article" date="2020" name="Stud. Mycol.">
        <title>101 Dothideomycetes genomes: a test case for predicting lifestyles and emergence of pathogens.</title>
        <authorList>
            <person name="Haridas S."/>
            <person name="Albert R."/>
            <person name="Binder M."/>
            <person name="Bloem J."/>
            <person name="Labutti K."/>
            <person name="Salamov A."/>
            <person name="Andreopoulos B."/>
            <person name="Baker S."/>
            <person name="Barry K."/>
            <person name="Bills G."/>
            <person name="Bluhm B."/>
            <person name="Cannon C."/>
            <person name="Castanera R."/>
            <person name="Culley D."/>
            <person name="Daum C."/>
            <person name="Ezra D."/>
            <person name="Gonzalez J."/>
            <person name="Henrissat B."/>
            <person name="Kuo A."/>
            <person name="Liang C."/>
            <person name="Lipzen A."/>
            <person name="Lutzoni F."/>
            <person name="Magnuson J."/>
            <person name="Mondo S."/>
            <person name="Nolan M."/>
            <person name="Ohm R."/>
            <person name="Pangilinan J."/>
            <person name="Park H.-J."/>
            <person name="Ramirez L."/>
            <person name="Alfaro M."/>
            <person name="Sun H."/>
            <person name="Tritt A."/>
            <person name="Yoshinaga Y."/>
            <person name="Zwiers L.-H."/>
            <person name="Turgeon B."/>
            <person name="Goodwin S."/>
            <person name="Spatafora J."/>
            <person name="Crous P."/>
            <person name="Grigoriev I."/>
        </authorList>
    </citation>
    <scope>NUCLEOTIDE SEQUENCE</scope>
    <source>
        <strain evidence="13">CBS 122681</strain>
    </source>
</reference>
<evidence type="ECO:0000259" key="12">
    <source>
        <dbReference type="PROSITE" id="PS50195"/>
    </source>
</evidence>
<feature type="compositionally biased region" description="Pro residues" evidence="11">
    <location>
        <begin position="180"/>
        <end position="195"/>
    </location>
</feature>
<dbReference type="InterPro" id="IPR036871">
    <property type="entry name" value="PX_dom_sf"/>
</dbReference>
<evidence type="ECO:0000313" key="13">
    <source>
        <dbReference type="EMBL" id="KAF2650897.1"/>
    </source>
</evidence>
<dbReference type="GO" id="GO:0006623">
    <property type="term" value="P:protein targeting to vacuole"/>
    <property type="evidence" value="ECO:0007669"/>
    <property type="project" value="TreeGrafter"/>
</dbReference>
<dbReference type="PANTHER" id="PTHR47554:SF1">
    <property type="entry name" value="SORTING NEXIN MVP1"/>
    <property type="match status" value="1"/>
</dbReference>
<dbReference type="PROSITE" id="PS50195">
    <property type="entry name" value="PX"/>
    <property type="match status" value="1"/>
</dbReference>
<comment type="function">
    <text evidence="1">Required for vacuolar protein sorting.</text>
</comment>
<evidence type="ECO:0000256" key="10">
    <source>
        <dbReference type="ARBA" id="ARBA00072009"/>
    </source>
</evidence>
<dbReference type="SMART" id="SM00312">
    <property type="entry name" value="PX"/>
    <property type="match status" value="1"/>
</dbReference>
<dbReference type="Pfam" id="PF00787">
    <property type="entry name" value="PX"/>
    <property type="match status" value="1"/>
</dbReference>
<dbReference type="CDD" id="cd07597">
    <property type="entry name" value="BAR_SNX8"/>
    <property type="match status" value="1"/>
</dbReference>
<evidence type="ECO:0000256" key="11">
    <source>
        <dbReference type="SAM" id="MobiDB-lite"/>
    </source>
</evidence>
<dbReference type="CDD" id="cd06866">
    <property type="entry name" value="PX_SNX8_Mvp1p_like"/>
    <property type="match status" value="1"/>
</dbReference>
<dbReference type="Gene3D" id="3.30.1520.10">
    <property type="entry name" value="Phox-like domain"/>
    <property type="match status" value="1"/>
</dbReference>
<dbReference type="GO" id="GO:0005829">
    <property type="term" value="C:cytosol"/>
    <property type="evidence" value="ECO:0007669"/>
    <property type="project" value="GOC"/>
</dbReference>
<dbReference type="InterPro" id="IPR045734">
    <property type="entry name" value="Snx8_BAR_dom"/>
</dbReference>
<keyword evidence="14" id="KW-1185">Reference proteome</keyword>
<comment type="similarity">
    <text evidence="4">Belongs to the sorting nexin family.</text>
</comment>
<keyword evidence="9" id="KW-0472">Membrane</keyword>
<evidence type="ECO:0000256" key="8">
    <source>
        <dbReference type="ARBA" id="ARBA00022927"/>
    </source>
</evidence>
<evidence type="ECO:0000256" key="5">
    <source>
        <dbReference type="ARBA" id="ARBA00014268"/>
    </source>
</evidence>
<dbReference type="GO" id="GO:0005768">
    <property type="term" value="C:endosome"/>
    <property type="evidence" value="ECO:0007669"/>
    <property type="project" value="TreeGrafter"/>
</dbReference>
<dbReference type="InterPro" id="IPR035704">
    <property type="entry name" value="SNX8/Mvp1_PX"/>
</dbReference>
<dbReference type="InterPro" id="IPR027267">
    <property type="entry name" value="AH/BAR_dom_sf"/>
</dbReference>
<gene>
    <name evidence="13" type="ORF">K491DRAFT_720359</name>
</gene>
<dbReference type="InterPro" id="IPR001683">
    <property type="entry name" value="PX_dom"/>
</dbReference>
<dbReference type="Proteomes" id="UP000799324">
    <property type="component" value="Unassembled WGS sequence"/>
</dbReference>
<feature type="domain" description="PX" evidence="12">
    <location>
        <begin position="342"/>
        <end position="456"/>
    </location>
</feature>
<feature type="region of interest" description="Disordered" evidence="11">
    <location>
        <begin position="159"/>
        <end position="335"/>
    </location>
</feature>
<dbReference type="InterPro" id="IPR028662">
    <property type="entry name" value="SNX8/Mvp1"/>
</dbReference>
<evidence type="ECO:0000256" key="6">
    <source>
        <dbReference type="ARBA" id="ARBA00022448"/>
    </source>
</evidence>
<evidence type="ECO:0000256" key="9">
    <source>
        <dbReference type="ARBA" id="ARBA00023136"/>
    </source>
</evidence>
<evidence type="ECO:0000256" key="2">
    <source>
        <dbReference type="ARBA" id="ARBA00004287"/>
    </source>
</evidence>
<dbReference type="PANTHER" id="PTHR47554">
    <property type="entry name" value="SORTING NEXIN MVP1"/>
    <property type="match status" value="1"/>
</dbReference>
<feature type="compositionally biased region" description="Polar residues" evidence="11">
    <location>
        <begin position="237"/>
        <end position="285"/>
    </location>
</feature>
<dbReference type="Pfam" id="PF19566">
    <property type="entry name" value="Snx8_BAR_dom"/>
    <property type="match status" value="1"/>
</dbReference>
<dbReference type="GO" id="GO:0016020">
    <property type="term" value="C:membrane"/>
    <property type="evidence" value="ECO:0007669"/>
    <property type="project" value="UniProtKB-SubCell"/>
</dbReference>
<keyword evidence="7" id="KW-0963">Cytoplasm</keyword>
<evidence type="ECO:0000313" key="14">
    <source>
        <dbReference type="Proteomes" id="UP000799324"/>
    </source>
</evidence>
<evidence type="ECO:0000256" key="3">
    <source>
        <dbReference type="ARBA" id="ARBA00004496"/>
    </source>
</evidence>
<evidence type="ECO:0000256" key="4">
    <source>
        <dbReference type="ARBA" id="ARBA00010883"/>
    </source>
</evidence>
<dbReference type="AlphaFoldDB" id="A0A6A6SV15"/>
<feature type="compositionally biased region" description="Low complexity" evidence="11">
    <location>
        <begin position="196"/>
        <end position="207"/>
    </location>
</feature>
<organism evidence="13 14">
    <name type="scientific">Lophiostoma macrostomum CBS 122681</name>
    <dbReference type="NCBI Taxonomy" id="1314788"/>
    <lineage>
        <taxon>Eukaryota</taxon>
        <taxon>Fungi</taxon>
        <taxon>Dikarya</taxon>
        <taxon>Ascomycota</taxon>
        <taxon>Pezizomycotina</taxon>
        <taxon>Dothideomycetes</taxon>
        <taxon>Pleosporomycetidae</taxon>
        <taxon>Pleosporales</taxon>
        <taxon>Lophiostomataceae</taxon>
        <taxon>Lophiostoma</taxon>
    </lineage>
</organism>